<dbReference type="EMBL" id="FOGI01000020">
    <property type="protein sequence ID" value="SES48470.1"/>
    <property type="molecule type" value="Genomic_DNA"/>
</dbReference>
<gene>
    <name evidence="1" type="ORF">SAMN04487818_1203</name>
</gene>
<evidence type="ECO:0000313" key="1">
    <source>
        <dbReference type="EMBL" id="SES48470.1"/>
    </source>
</evidence>
<organism evidence="1 2">
    <name type="scientific">Actinokineospora terrae</name>
    <dbReference type="NCBI Taxonomy" id="155974"/>
    <lineage>
        <taxon>Bacteria</taxon>
        <taxon>Bacillati</taxon>
        <taxon>Actinomycetota</taxon>
        <taxon>Actinomycetes</taxon>
        <taxon>Pseudonocardiales</taxon>
        <taxon>Pseudonocardiaceae</taxon>
        <taxon>Actinokineospora</taxon>
    </lineage>
</organism>
<proteinExistence type="predicted"/>
<keyword evidence="2" id="KW-1185">Reference proteome</keyword>
<name>A0A1H9XQP2_9PSEU</name>
<dbReference type="Proteomes" id="UP000199051">
    <property type="component" value="Unassembled WGS sequence"/>
</dbReference>
<dbReference type="AlphaFoldDB" id="A0A1H9XQP2"/>
<evidence type="ECO:0000313" key="2">
    <source>
        <dbReference type="Proteomes" id="UP000199051"/>
    </source>
</evidence>
<protein>
    <submittedName>
        <fullName evidence="1">Uncharacterized protein</fullName>
    </submittedName>
</protein>
<reference evidence="2" key="1">
    <citation type="submission" date="2016-10" db="EMBL/GenBank/DDBJ databases">
        <authorList>
            <person name="Varghese N."/>
            <person name="Submissions S."/>
        </authorList>
    </citation>
    <scope>NUCLEOTIDE SEQUENCE [LARGE SCALE GENOMIC DNA]</scope>
    <source>
        <strain evidence="2">DSM 44260</strain>
    </source>
</reference>
<accession>A0A1H9XQP2</accession>
<sequence length="78" mass="8898">MDHQEQDEPSERCPPSRAVRWLHRFERVIRGKWKPMRGLLLVAEAGCVLTKHETPAMVARALVMLGDAVITPRNEGPR</sequence>